<accession>A0A1W1Z8V0</accession>
<dbReference type="RefSeq" id="WP_084060529.1">
    <property type="nucleotide sequence ID" value="NZ_FWXO01000001.1"/>
</dbReference>
<dbReference type="EMBL" id="FWXO01000001">
    <property type="protein sequence ID" value="SMC44611.1"/>
    <property type="molecule type" value="Genomic_DNA"/>
</dbReference>
<evidence type="ECO:0000313" key="3">
    <source>
        <dbReference type="Proteomes" id="UP000192360"/>
    </source>
</evidence>
<dbReference type="AlphaFoldDB" id="A0A1W1Z8V0"/>
<evidence type="ECO:0008006" key="4">
    <source>
        <dbReference type="Google" id="ProtNLM"/>
    </source>
</evidence>
<evidence type="ECO:0000256" key="1">
    <source>
        <dbReference type="SAM" id="SignalP"/>
    </source>
</evidence>
<evidence type="ECO:0000313" key="2">
    <source>
        <dbReference type="EMBL" id="SMC44611.1"/>
    </source>
</evidence>
<feature type="chain" id="PRO_5013048772" description="SdiA-regulated" evidence="1">
    <location>
        <begin position="20"/>
        <end position="283"/>
    </location>
</feature>
<dbReference type="SUPFAM" id="SSF101898">
    <property type="entry name" value="NHL repeat"/>
    <property type="match status" value="1"/>
</dbReference>
<feature type="signal peptide" evidence="1">
    <location>
        <begin position="1"/>
        <end position="19"/>
    </location>
</feature>
<organism evidence="2 3">
    <name type="scientific">Cellulophaga tyrosinoxydans</name>
    <dbReference type="NCBI Taxonomy" id="504486"/>
    <lineage>
        <taxon>Bacteria</taxon>
        <taxon>Pseudomonadati</taxon>
        <taxon>Bacteroidota</taxon>
        <taxon>Flavobacteriia</taxon>
        <taxon>Flavobacteriales</taxon>
        <taxon>Flavobacteriaceae</taxon>
        <taxon>Cellulophaga</taxon>
    </lineage>
</organism>
<dbReference type="OrthoDB" id="5599486at2"/>
<proteinExistence type="predicted"/>
<sequence length="283" mass="32331">MKKLIYCCLIFFLTGCSNYGQLTFVAKLPKAIKENSGIAYFQGNKAWFIEDHGNKDEIYQIDFNGKILKELKIKHAKNNDWEDLAQDPNGNIYIADIGNNNNKRKDLIIYKISNPEKEKGDKIEAEEIKFYYPEQKEFPPKKSNLNFDAEALFFWNDYLYIITKNRSEPFSGKALIYKVPSKKGTYKAQLVGDFTPCTTDHLCQVTSAAISPDGKKIVLLGYGFLWIFSEFNTDNFTTGKLTTIDLGATTQLESVCFKDNNTLLISDEERANTGRNLYSFSIN</sequence>
<keyword evidence="1" id="KW-0732">Signal</keyword>
<reference evidence="3" key="1">
    <citation type="submission" date="2017-04" db="EMBL/GenBank/DDBJ databases">
        <authorList>
            <person name="Varghese N."/>
            <person name="Submissions S."/>
        </authorList>
    </citation>
    <scope>NUCLEOTIDE SEQUENCE [LARGE SCALE GENOMIC DNA]</scope>
    <source>
        <strain evidence="3">DSM 21164</strain>
    </source>
</reference>
<name>A0A1W1Z8V0_9FLAO</name>
<dbReference type="STRING" id="504486.SAMN05660703_1268"/>
<keyword evidence="3" id="KW-1185">Reference proteome</keyword>
<gene>
    <name evidence="2" type="ORF">SAMN05660703_1268</name>
</gene>
<dbReference type="Proteomes" id="UP000192360">
    <property type="component" value="Unassembled WGS sequence"/>
</dbReference>
<dbReference type="PROSITE" id="PS51257">
    <property type="entry name" value="PROKAR_LIPOPROTEIN"/>
    <property type="match status" value="1"/>
</dbReference>
<protein>
    <recommendedName>
        <fullName evidence="4">SdiA-regulated</fullName>
    </recommendedName>
</protein>